<sequence length="119" mass="13250">MDRRYAIADNEALAILDNFELPVECISKTEASNNFEACRNRMACVCKSFKAPQACHCPRNALREIRADSSNRMPITTPSVEITSHKSEIYATLAETEVVLVVKSAILIESADFILEQPC</sequence>
<dbReference type="Pfam" id="PF07245">
    <property type="entry name" value="Phlebovirus_G2"/>
    <property type="match status" value="1"/>
</dbReference>
<organism evidence="2 3">
    <name type="scientific">Ancylostoma ceylanicum</name>
    <dbReference type="NCBI Taxonomy" id="53326"/>
    <lineage>
        <taxon>Eukaryota</taxon>
        <taxon>Metazoa</taxon>
        <taxon>Ecdysozoa</taxon>
        <taxon>Nematoda</taxon>
        <taxon>Chromadorea</taxon>
        <taxon>Rhabditida</taxon>
        <taxon>Rhabditina</taxon>
        <taxon>Rhabditomorpha</taxon>
        <taxon>Strongyloidea</taxon>
        <taxon>Ancylostomatidae</taxon>
        <taxon>Ancylostomatinae</taxon>
        <taxon>Ancylostoma</taxon>
    </lineage>
</organism>
<proteinExistence type="predicted"/>
<gene>
    <name evidence="2" type="primary">Acey_s0180.g775</name>
    <name evidence="2" type="ORF">Y032_0180g775</name>
</gene>
<evidence type="ECO:0000259" key="1">
    <source>
        <dbReference type="Pfam" id="PF07245"/>
    </source>
</evidence>
<keyword evidence="3" id="KW-1185">Reference proteome</keyword>
<dbReference type="EMBL" id="JARK01001516">
    <property type="protein sequence ID" value="EYB93589.1"/>
    <property type="molecule type" value="Genomic_DNA"/>
</dbReference>
<dbReference type="STRING" id="53326.A0A016STF1"/>
<name>A0A016STF1_9BILA</name>
<comment type="caution">
    <text evidence="2">The sequence shown here is derived from an EMBL/GenBank/DDBJ whole genome shotgun (WGS) entry which is preliminary data.</text>
</comment>
<dbReference type="Proteomes" id="UP000024635">
    <property type="component" value="Unassembled WGS sequence"/>
</dbReference>
<protein>
    <recommendedName>
        <fullName evidence="1">Phlebovirus glycoprotein G2 fusion domain-containing protein</fullName>
    </recommendedName>
</protein>
<dbReference type="OrthoDB" id="5870576at2759"/>
<reference evidence="3" key="1">
    <citation type="journal article" date="2015" name="Nat. Genet.">
        <title>The genome and transcriptome of the zoonotic hookworm Ancylostoma ceylanicum identify infection-specific gene families.</title>
        <authorList>
            <person name="Schwarz E.M."/>
            <person name="Hu Y."/>
            <person name="Antoshechkin I."/>
            <person name="Miller M.M."/>
            <person name="Sternberg P.W."/>
            <person name="Aroian R.V."/>
        </authorList>
    </citation>
    <scope>NUCLEOTIDE SEQUENCE</scope>
    <source>
        <strain evidence="3">HY135</strain>
    </source>
</reference>
<evidence type="ECO:0000313" key="2">
    <source>
        <dbReference type="EMBL" id="EYB93589.1"/>
    </source>
</evidence>
<dbReference type="InterPro" id="IPR009878">
    <property type="entry name" value="Phlebovirus_G2_fusion"/>
</dbReference>
<dbReference type="AlphaFoldDB" id="A0A016STF1"/>
<feature type="domain" description="Phlebovirus glycoprotein G2 fusion" evidence="1">
    <location>
        <begin position="6"/>
        <end position="99"/>
    </location>
</feature>
<accession>A0A016STF1</accession>
<evidence type="ECO:0000313" key="3">
    <source>
        <dbReference type="Proteomes" id="UP000024635"/>
    </source>
</evidence>